<reference evidence="1 2" key="1">
    <citation type="journal article" date="2024" name="G3 (Bethesda)">
        <title>Genome assembly of Hibiscus sabdariffa L. provides insights into metabolisms of medicinal natural products.</title>
        <authorList>
            <person name="Kim T."/>
        </authorList>
    </citation>
    <scope>NUCLEOTIDE SEQUENCE [LARGE SCALE GENOMIC DNA]</scope>
    <source>
        <strain evidence="1">TK-2024</strain>
        <tissue evidence="1">Old leaves</tissue>
    </source>
</reference>
<comment type="caution">
    <text evidence="1">The sequence shown here is derived from an EMBL/GenBank/DDBJ whole genome shotgun (WGS) entry which is preliminary data.</text>
</comment>
<accession>A0ABR2DW49</accession>
<dbReference type="EMBL" id="JBBPBM010000021">
    <property type="protein sequence ID" value="KAK8548208.1"/>
    <property type="molecule type" value="Genomic_DNA"/>
</dbReference>
<keyword evidence="2" id="KW-1185">Reference proteome</keyword>
<evidence type="ECO:0000313" key="2">
    <source>
        <dbReference type="Proteomes" id="UP001472677"/>
    </source>
</evidence>
<organism evidence="1 2">
    <name type="scientific">Hibiscus sabdariffa</name>
    <name type="common">roselle</name>
    <dbReference type="NCBI Taxonomy" id="183260"/>
    <lineage>
        <taxon>Eukaryota</taxon>
        <taxon>Viridiplantae</taxon>
        <taxon>Streptophyta</taxon>
        <taxon>Embryophyta</taxon>
        <taxon>Tracheophyta</taxon>
        <taxon>Spermatophyta</taxon>
        <taxon>Magnoliopsida</taxon>
        <taxon>eudicotyledons</taxon>
        <taxon>Gunneridae</taxon>
        <taxon>Pentapetalae</taxon>
        <taxon>rosids</taxon>
        <taxon>malvids</taxon>
        <taxon>Malvales</taxon>
        <taxon>Malvaceae</taxon>
        <taxon>Malvoideae</taxon>
        <taxon>Hibiscus</taxon>
    </lineage>
</organism>
<dbReference type="Proteomes" id="UP001472677">
    <property type="component" value="Unassembled WGS sequence"/>
</dbReference>
<proteinExistence type="predicted"/>
<sequence length="207" mass="22109">MMSLECLAAGIDKLWNIRPTVAATEVPLVSFGVAYFSVDRVGALTILPIPHVPVSAEGSACCNEPAAACELPICTSEPVHDPFPVGPFMVQPVIALLESSGQQLSEDVLSRNSNQVELGVADNSSSSTPVPLGCESPQVPTGDDVACQQSIVQTNVHPMVTCSKVGTYKPKLYYDATTNDEDVPHNIHEALQPPEWKTTVEVEFHAL</sequence>
<name>A0ABR2DW49_9ROSI</name>
<protein>
    <submittedName>
        <fullName evidence="1">Uncharacterized protein</fullName>
    </submittedName>
</protein>
<evidence type="ECO:0000313" key="1">
    <source>
        <dbReference type="EMBL" id="KAK8548208.1"/>
    </source>
</evidence>
<gene>
    <name evidence="1" type="ORF">V6N12_061126</name>
</gene>